<dbReference type="GO" id="GO:0030288">
    <property type="term" value="C:outer membrane-bounded periplasmic space"/>
    <property type="evidence" value="ECO:0007669"/>
    <property type="project" value="InterPro"/>
</dbReference>
<dbReference type="STRING" id="1036779.SAMN04515666_103277"/>
<name>A0A1H7NWA7_9HYPH</name>
<protein>
    <submittedName>
        <fullName evidence="3">Fimbrial chaperone protein</fullName>
    </submittedName>
</protein>
<dbReference type="Gene3D" id="2.60.40.10">
    <property type="entry name" value="Immunoglobulins"/>
    <property type="match status" value="1"/>
</dbReference>
<reference evidence="4" key="1">
    <citation type="submission" date="2016-10" db="EMBL/GenBank/DDBJ databases">
        <authorList>
            <person name="Varghese N."/>
            <person name="Submissions S."/>
        </authorList>
    </citation>
    <scope>NUCLEOTIDE SEQUENCE [LARGE SCALE GENOMIC DNA]</scope>
    <source>
        <strain evidence="4">LMG 26383,CCUG 61248,R- 45681</strain>
    </source>
</reference>
<feature type="signal peptide" evidence="1">
    <location>
        <begin position="1"/>
        <end position="20"/>
    </location>
</feature>
<dbReference type="InterPro" id="IPR013783">
    <property type="entry name" value="Ig-like_fold"/>
</dbReference>
<gene>
    <name evidence="3" type="ORF">SAMN04515666_103277</name>
</gene>
<keyword evidence="4" id="KW-1185">Reference proteome</keyword>
<dbReference type="PANTHER" id="PTHR30251:SF4">
    <property type="entry name" value="SLR1668 PROTEIN"/>
    <property type="match status" value="1"/>
</dbReference>
<sequence length="238" mass="24711">MRSTAIGTALAALVAGMADAASLQVTPVLLDLAIPANVATITLRNTDAEPITAQIRVFRWTQRGGAERLEPTDEVVASPPVVQLRARQDYMVRVVRVTGGPVGGEAAFRLVVDELPKPNRTPGTVALVLRHVIPVFFTDRSASPASVTWSASQHGKSLAIGAANSGGRRVRLAAVTVRDGAGKVVAANKGLLGYSLGHSAMQWVLPSQPGSKPGAHLTISGLTEAGSFNATLPMSAGR</sequence>
<dbReference type="SUPFAM" id="SSF49354">
    <property type="entry name" value="PapD-like"/>
    <property type="match status" value="1"/>
</dbReference>
<evidence type="ECO:0000256" key="1">
    <source>
        <dbReference type="SAM" id="SignalP"/>
    </source>
</evidence>
<dbReference type="Proteomes" id="UP000199664">
    <property type="component" value="Unassembled WGS sequence"/>
</dbReference>
<dbReference type="AlphaFoldDB" id="A0A1H7NWA7"/>
<feature type="domain" description="Pili assembly chaperone N-terminal" evidence="2">
    <location>
        <begin position="23"/>
        <end position="137"/>
    </location>
</feature>
<dbReference type="InterPro" id="IPR008962">
    <property type="entry name" value="PapD-like_sf"/>
</dbReference>
<evidence type="ECO:0000259" key="2">
    <source>
        <dbReference type="Pfam" id="PF00345"/>
    </source>
</evidence>
<dbReference type="EMBL" id="FOAN01000003">
    <property type="protein sequence ID" value="SEL27579.1"/>
    <property type="molecule type" value="Genomic_DNA"/>
</dbReference>
<feature type="chain" id="PRO_5011553802" evidence="1">
    <location>
        <begin position="21"/>
        <end position="238"/>
    </location>
</feature>
<evidence type="ECO:0000313" key="4">
    <source>
        <dbReference type="Proteomes" id="UP000199664"/>
    </source>
</evidence>
<accession>A0A1H7NWA7</accession>
<dbReference type="InterPro" id="IPR050643">
    <property type="entry name" value="Periplasmic_pilus_chap"/>
</dbReference>
<organism evidence="3 4">
    <name type="scientific">Bosea lupini</name>
    <dbReference type="NCBI Taxonomy" id="1036779"/>
    <lineage>
        <taxon>Bacteria</taxon>
        <taxon>Pseudomonadati</taxon>
        <taxon>Pseudomonadota</taxon>
        <taxon>Alphaproteobacteria</taxon>
        <taxon>Hyphomicrobiales</taxon>
        <taxon>Boseaceae</taxon>
        <taxon>Bosea</taxon>
    </lineage>
</organism>
<dbReference type="PANTHER" id="PTHR30251">
    <property type="entry name" value="PILUS ASSEMBLY CHAPERONE"/>
    <property type="match status" value="1"/>
</dbReference>
<dbReference type="Pfam" id="PF00345">
    <property type="entry name" value="PapD_N"/>
    <property type="match status" value="1"/>
</dbReference>
<dbReference type="GO" id="GO:0071555">
    <property type="term" value="P:cell wall organization"/>
    <property type="evidence" value="ECO:0007669"/>
    <property type="project" value="InterPro"/>
</dbReference>
<proteinExistence type="predicted"/>
<dbReference type="RefSeq" id="WP_208862260.1">
    <property type="nucleotide sequence ID" value="NZ_FOAN01000003.1"/>
</dbReference>
<keyword evidence="1" id="KW-0732">Signal</keyword>
<evidence type="ECO:0000313" key="3">
    <source>
        <dbReference type="EMBL" id="SEL27579.1"/>
    </source>
</evidence>
<dbReference type="InterPro" id="IPR016147">
    <property type="entry name" value="Pili_assmbl_chaperone_N"/>
</dbReference>